<name>A0ABT9YCK4_9BACI</name>
<dbReference type="EMBL" id="JAUSUA010000001">
    <property type="protein sequence ID" value="MDQ0205585.1"/>
    <property type="molecule type" value="Genomic_DNA"/>
</dbReference>
<evidence type="ECO:0000256" key="1">
    <source>
        <dbReference type="SAM" id="MobiDB-lite"/>
    </source>
</evidence>
<dbReference type="RefSeq" id="WP_306979358.1">
    <property type="nucleotide sequence ID" value="NZ_JAUSUA010000001.1"/>
</dbReference>
<sequence length="177" mass="19701">MANSLRSFSIGLLVATVSCGVVYYVGGSDQLADGVQAEEDITNDEMILQLENEGYLVRNSVEWEDELNTVIDTTRQEVEAEYAELEEADEEEEGQEEEEEPAEEEEAQEEESVFLLIIRNGMTSFDVADELIRGNIIDNKQEFVVQAEQQNLAGFLKPGAYEITSGMSTADIFALIT</sequence>
<feature type="region of interest" description="Disordered" evidence="1">
    <location>
        <begin position="81"/>
        <end position="110"/>
    </location>
</feature>
<evidence type="ECO:0000313" key="3">
    <source>
        <dbReference type="Proteomes" id="UP001225034"/>
    </source>
</evidence>
<protein>
    <recommendedName>
        <fullName evidence="4">Endolytic transglycosylase MltG</fullName>
    </recommendedName>
</protein>
<reference evidence="2 3" key="1">
    <citation type="submission" date="2023-07" db="EMBL/GenBank/DDBJ databases">
        <title>Genomic Encyclopedia of Type Strains, Phase IV (KMG-IV): sequencing the most valuable type-strain genomes for metagenomic binning, comparative biology and taxonomic classification.</title>
        <authorList>
            <person name="Goeker M."/>
        </authorList>
    </citation>
    <scope>NUCLEOTIDE SEQUENCE [LARGE SCALE GENOMIC DNA]</scope>
    <source>
        <strain evidence="2 3">DSM 19154</strain>
    </source>
</reference>
<gene>
    <name evidence="2" type="ORF">J2S05_000359</name>
</gene>
<dbReference type="Proteomes" id="UP001225034">
    <property type="component" value="Unassembled WGS sequence"/>
</dbReference>
<dbReference type="Gene3D" id="3.30.1490.480">
    <property type="entry name" value="Endolytic murein transglycosylase"/>
    <property type="match status" value="1"/>
</dbReference>
<comment type="caution">
    <text evidence="2">The sequence shown here is derived from an EMBL/GenBank/DDBJ whole genome shotgun (WGS) entry which is preliminary data.</text>
</comment>
<dbReference type="PROSITE" id="PS51257">
    <property type="entry name" value="PROKAR_LIPOPROTEIN"/>
    <property type="match status" value="1"/>
</dbReference>
<evidence type="ECO:0000313" key="2">
    <source>
        <dbReference type="EMBL" id="MDQ0205585.1"/>
    </source>
</evidence>
<proteinExistence type="predicted"/>
<accession>A0ABT9YCK4</accession>
<organism evidence="2 3">
    <name type="scientific">Alkalicoccobacillus murimartini</name>
    <dbReference type="NCBI Taxonomy" id="171685"/>
    <lineage>
        <taxon>Bacteria</taxon>
        <taxon>Bacillati</taxon>
        <taxon>Bacillota</taxon>
        <taxon>Bacilli</taxon>
        <taxon>Bacillales</taxon>
        <taxon>Bacillaceae</taxon>
        <taxon>Alkalicoccobacillus</taxon>
    </lineage>
</organism>
<keyword evidence="3" id="KW-1185">Reference proteome</keyword>
<evidence type="ECO:0008006" key="4">
    <source>
        <dbReference type="Google" id="ProtNLM"/>
    </source>
</evidence>